<keyword evidence="3" id="KW-1185">Reference proteome</keyword>
<dbReference type="EMBL" id="JAQQAF010000009">
    <property type="protein sequence ID" value="KAJ8458644.1"/>
    <property type="molecule type" value="Genomic_DNA"/>
</dbReference>
<reference evidence="2 3" key="1">
    <citation type="submission" date="2022-12" db="EMBL/GenBank/DDBJ databases">
        <title>Chromosome-scale assembly of the Ensete ventricosum genome.</title>
        <authorList>
            <person name="Dussert Y."/>
            <person name="Stocks J."/>
            <person name="Wendawek A."/>
            <person name="Woldeyes F."/>
            <person name="Nichols R.A."/>
            <person name="Borrell J.S."/>
        </authorList>
    </citation>
    <scope>NUCLEOTIDE SEQUENCE [LARGE SCALE GENOMIC DNA]</scope>
    <source>
        <strain evidence="3">cv. Maze</strain>
        <tissue evidence="2">Seeds</tissue>
    </source>
</reference>
<feature type="region of interest" description="Disordered" evidence="1">
    <location>
        <begin position="1"/>
        <end position="34"/>
    </location>
</feature>
<gene>
    <name evidence="2" type="ORF">OPV22_031570</name>
</gene>
<organism evidence="2 3">
    <name type="scientific">Ensete ventricosum</name>
    <name type="common">Abyssinian banana</name>
    <name type="synonym">Musa ensete</name>
    <dbReference type="NCBI Taxonomy" id="4639"/>
    <lineage>
        <taxon>Eukaryota</taxon>
        <taxon>Viridiplantae</taxon>
        <taxon>Streptophyta</taxon>
        <taxon>Embryophyta</taxon>
        <taxon>Tracheophyta</taxon>
        <taxon>Spermatophyta</taxon>
        <taxon>Magnoliopsida</taxon>
        <taxon>Liliopsida</taxon>
        <taxon>Zingiberales</taxon>
        <taxon>Musaceae</taxon>
        <taxon>Ensete</taxon>
    </lineage>
</organism>
<proteinExistence type="predicted"/>
<evidence type="ECO:0000313" key="2">
    <source>
        <dbReference type="EMBL" id="KAJ8458644.1"/>
    </source>
</evidence>
<protein>
    <submittedName>
        <fullName evidence="2">Uncharacterized protein</fullName>
    </submittedName>
</protein>
<accession>A0AAV8PPB6</accession>
<sequence length="104" mass="11974">MVSRAKRVKSLASSHLIPLHRSKRSKQPKCSCRKEAKGEARSFVAPVEREQPHKMWISMEQIHTRQMTIHFTYTLCLLIHRRPCHSPKLVGFVDFVKGKLGVAV</sequence>
<evidence type="ECO:0000256" key="1">
    <source>
        <dbReference type="SAM" id="MobiDB-lite"/>
    </source>
</evidence>
<dbReference type="AlphaFoldDB" id="A0AAV8PPB6"/>
<evidence type="ECO:0000313" key="3">
    <source>
        <dbReference type="Proteomes" id="UP001222027"/>
    </source>
</evidence>
<comment type="caution">
    <text evidence="2">The sequence shown here is derived from an EMBL/GenBank/DDBJ whole genome shotgun (WGS) entry which is preliminary data.</text>
</comment>
<name>A0AAV8PPB6_ENSVE</name>
<feature type="compositionally biased region" description="Basic residues" evidence="1">
    <location>
        <begin position="18"/>
        <end position="27"/>
    </location>
</feature>
<dbReference type="Proteomes" id="UP001222027">
    <property type="component" value="Unassembled WGS sequence"/>
</dbReference>